<protein>
    <submittedName>
        <fullName evidence="2">Uncharacterized protein</fullName>
    </submittedName>
</protein>
<name>A0A9Q9B2E7_9PEZI</name>
<evidence type="ECO:0000256" key="1">
    <source>
        <dbReference type="SAM" id="MobiDB-lite"/>
    </source>
</evidence>
<keyword evidence="3" id="KW-1185">Reference proteome</keyword>
<reference evidence="2" key="1">
    <citation type="submission" date="2022-06" db="EMBL/GenBank/DDBJ databases">
        <title>Complete genome sequences of two strains of the flax pathogen Septoria linicola.</title>
        <authorList>
            <person name="Lapalu N."/>
            <person name="Simon A."/>
            <person name="Demenou B."/>
            <person name="Paumier D."/>
            <person name="Guillot M.-P."/>
            <person name="Gout L."/>
            <person name="Valade R."/>
        </authorList>
    </citation>
    <scope>NUCLEOTIDE SEQUENCE</scope>
    <source>
        <strain evidence="2">SE15195</strain>
    </source>
</reference>
<feature type="region of interest" description="Disordered" evidence="1">
    <location>
        <begin position="19"/>
        <end position="49"/>
    </location>
</feature>
<sequence length="202" mass="22223">MTATKTTVKLGAPKCLRNHKRLRPSSTCPPSTKAHNLRSTRSTQRSSALQYRNSGFDVPAAHSDNCATDIISVGWQARYRVRERDTISHAEFCISPPSTSQRTPHAANLVTEAHGDDETDHFNACPPQSYASIPAEPFLRLPGEPDSQYAIRPEDVPLAAQQNWAESLANALDGLLLDSQGRVVDWAVDVFRAEDTEAEQEA</sequence>
<dbReference type="AlphaFoldDB" id="A0A9Q9B2E7"/>
<feature type="compositionally biased region" description="Polar residues" evidence="1">
    <location>
        <begin position="24"/>
        <end position="49"/>
    </location>
</feature>
<evidence type="ECO:0000313" key="3">
    <source>
        <dbReference type="Proteomes" id="UP001056384"/>
    </source>
</evidence>
<gene>
    <name evidence="2" type="ORF">Slin15195_G102690</name>
</gene>
<dbReference type="EMBL" id="CP099426">
    <property type="protein sequence ID" value="USW56950.1"/>
    <property type="molecule type" value="Genomic_DNA"/>
</dbReference>
<accession>A0A9Q9B2E7</accession>
<dbReference type="Proteomes" id="UP001056384">
    <property type="component" value="Chromosome 9"/>
</dbReference>
<proteinExistence type="predicted"/>
<organism evidence="2 3">
    <name type="scientific">Septoria linicola</name>
    <dbReference type="NCBI Taxonomy" id="215465"/>
    <lineage>
        <taxon>Eukaryota</taxon>
        <taxon>Fungi</taxon>
        <taxon>Dikarya</taxon>
        <taxon>Ascomycota</taxon>
        <taxon>Pezizomycotina</taxon>
        <taxon>Dothideomycetes</taxon>
        <taxon>Dothideomycetidae</taxon>
        <taxon>Mycosphaerellales</taxon>
        <taxon>Mycosphaerellaceae</taxon>
        <taxon>Septoria</taxon>
    </lineage>
</organism>
<evidence type="ECO:0000313" key="2">
    <source>
        <dbReference type="EMBL" id="USW56950.1"/>
    </source>
</evidence>